<dbReference type="PATRIC" id="fig|1229521.3.peg.2095"/>
<dbReference type="InterPro" id="IPR014014">
    <property type="entry name" value="RNA_helicase_DEAD_Q_motif"/>
</dbReference>
<evidence type="ECO:0000256" key="7">
    <source>
        <dbReference type="RuleBase" id="RU000492"/>
    </source>
</evidence>
<gene>
    <name evidence="11" type="primary">dbpA</name>
    <name evidence="11" type="ORF">D791_02069</name>
</gene>
<evidence type="ECO:0000313" key="11">
    <source>
        <dbReference type="EMBL" id="EXJ10971.1"/>
    </source>
</evidence>
<evidence type="ECO:0000313" key="12">
    <source>
        <dbReference type="Proteomes" id="UP000019464"/>
    </source>
</evidence>
<dbReference type="SMART" id="SM00487">
    <property type="entry name" value="DEXDc"/>
    <property type="match status" value="1"/>
</dbReference>
<evidence type="ECO:0000259" key="9">
    <source>
        <dbReference type="PROSITE" id="PS51194"/>
    </source>
</evidence>
<evidence type="ECO:0000256" key="3">
    <source>
        <dbReference type="ARBA" id="ARBA00022806"/>
    </source>
</evidence>
<dbReference type="NCBIfam" id="NF008744">
    <property type="entry name" value="PRK11776.1"/>
    <property type="match status" value="1"/>
</dbReference>
<dbReference type="InterPro" id="IPR005580">
    <property type="entry name" value="DbpA/CsdA_RNA-bd_dom"/>
</dbReference>
<keyword evidence="2 7" id="KW-0378">Hydrolase</keyword>
<dbReference type="Pfam" id="PF00270">
    <property type="entry name" value="DEAD"/>
    <property type="match status" value="1"/>
</dbReference>
<dbReference type="GO" id="GO:0005829">
    <property type="term" value="C:cytosol"/>
    <property type="evidence" value="ECO:0007669"/>
    <property type="project" value="TreeGrafter"/>
</dbReference>
<evidence type="ECO:0000259" key="10">
    <source>
        <dbReference type="PROSITE" id="PS51195"/>
    </source>
</evidence>
<feature type="domain" description="Helicase C-terminal" evidence="9">
    <location>
        <begin position="216"/>
        <end position="377"/>
    </location>
</feature>
<reference evidence="11 12" key="2">
    <citation type="journal article" date="2015" name="Syst. Appl. Microbiol.">
        <title>Nitrincola nitratireducens sp. nov. isolated from a haloalkaline crater lake.</title>
        <authorList>
            <person name="Singh A."/>
            <person name="Vaidya B."/>
            <person name="Tanuku N.R."/>
            <person name="Pinnaka A.K."/>
        </authorList>
    </citation>
    <scope>NUCLEOTIDE SEQUENCE [LARGE SCALE GENOMIC DNA]</scope>
    <source>
        <strain evidence="11 12">AK23</strain>
    </source>
</reference>
<evidence type="ECO:0000256" key="2">
    <source>
        <dbReference type="ARBA" id="ARBA00022801"/>
    </source>
</evidence>
<dbReference type="GO" id="GO:0016787">
    <property type="term" value="F:hydrolase activity"/>
    <property type="evidence" value="ECO:0007669"/>
    <property type="project" value="UniProtKB-KW"/>
</dbReference>
<feature type="short sequence motif" description="Q motif" evidence="6">
    <location>
        <begin position="4"/>
        <end position="32"/>
    </location>
</feature>
<proteinExistence type="inferred from homology"/>
<dbReference type="EMBL" id="AONB01000009">
    <property type="protein sequence ID" value="EXJ10971.1"/>
    <property type="molecule type" value="Genomic_DNA"/>
</dbReference>
<dbReference type="Gene3D" id="3.30.70.330">
    <property type="match status" value="1"/>
</dbReference>
<dbReference type="PROSITE" id="PS51194">
    <property type="entry name" value="HELICASE_CTER"/>
    <property type="match status" value="1"/>
</dbReference>
<sequence>MKPEDFAQLPLPPKALENLAQMGYTAMTPIQQQSLPVILQGRDIIAQAQTGSGKTAAFGIGLLEKINPRFFGVQGLILCPTRELATQVATELRKLARYLDNIKIVSICGGQPIGPQIGSLEHGAHIVIGTPGRLRDHLRKQTLNLESLHTLILDEADRMLDMGFEDDIRFIIGATPEKRQTLLFSATYPDTIEAMSAAYQFDPLRVSVESQHDDSTIEQAYITYKNQDKTETLAALLQHFAPEAAIIFCNTKQTCSDMVAALRNYGLKSLALHGDLEQRDRDQVLIRFSNGSCRYLFATDVAARGLDIDSVDLVINADLPADPAVYTHRIGRTGRAGRQGMAISLCSDRETYRLKRIEELQTQAIKALKPLASPSPDKVPEPAKMTTLCIAGGRKDKLRPGDILGALTASGELTGDAIGKINVTDFSAYVAIERAVSPRALELLKQGKIKGRSFKVRRL</sequence>
<dbReference type="PANTHER" id="PTHR47959:SF1">
    <property type="entry name" value="ATP-DEPENDENT RNA HELICASE DBPA"/>
    <property type="match status" value="1"/>
</dbReference>
<dbReference type="CDD" id="cd00268">
    <property type="entry name" value="DEADc"/>
    <property type="match status" value="1"/>
</dbReference>
<protein>
    <submittedName>
        <fullName evidence="11">ATP-independent RNA helicase dbpA</fullName>
        <ecNumber evidence="11">3.6.4.13</ecNumber>
    </submittedName>
</protein>
<dbReference type="GO" id="GO:0003676">
    <property type="term" value="F:nucleic acid binding"/>
    <property type="evidence" value="ECO:0007669"/>
    <property type="project" value="InterPro"/>
</dbReference>
<dbReference type="InterPro" id="IPR027417">
    <property type="entry name" value="P-loop_NTPase"/>
</dbReference>
<dbReference type="InterPro" id="IPR012677">
    <property type="entry name" value="Nucleotide-bd_a/b_plait_sf"/>
</dbReference>
<keyword evidence="1 7" id="KW-0547">Nucleotide-binding</keyword>
<dbReference type="RefSeq" id="WP_036510799.1">
    <property type="nucleotide sequence ID" value="NZ_AONB01000009.1"/>
</dbReference>
<dbReference type="GO" id="GO:0005524">
    <property type="term" value="F:ATP binding"/>
    <property type="evidence" value="ECO:0007669"/>
    <property type="project" value="UniProtKB-KW"/>
</dbReference>
<dbReference type="Gene3D" id="3.40.50.300">
    <property type="entry name" value="P-loop containing nucleotide triphosphate hydrolases"/>
    <property type="match status" value="2"/>
</dbReference>
<reference evidence="12" key="1">
    <citation type="submission" date="2012-11" db="EMBL/GenBank/DDBJ databases">
        <authorList>
            <person name="Singh A."/>
            <person name="Pinnaka A.K."/>
            <person name="Vaidya B."/>
        </authorList>
    </citation>
    <scope>NUCLEOTIDE SEQUENCE [LARGE SCALE GENOMIC DNA]</scope>
    <source>
        <strain evidence="12">AK23</strain>
    </source>
</reference>
<dbReference type="InterPro" id="IPR044742">
    <property type="entry name" value="DEAD/DEAH_RhlB"/>
</dbReference>
<evidence type="ECO:0000256" key="4">
    <source>
        <dbReference type="ARBA" id="ARBA00022840"/>
    </source>
</evidence>
<dbReference type="Proteomes" id="UP000019464">
    <property type="component" value="Unassembled WGS sequence"/>
</dbReference>
<dbReference type="SMART" id="SM00490">
    <property type="entry name" value="HELICc"/>
    <property type="match status" value="1"/>
</dbReference>
<evidence type="ECO:0000256" key="5">
    <source>
        <dbReference type="ARBA" id="ARBA00038437"/>
    </source>
</evidence>
<dbReference type="InterPro" id="IPR014001">
    <property type="entry name" value="Helicase_ATP-bd"/>
</dbReference>
<dbReference type="AlphaFoldDB" id="W9V1Z3"/>
<keyword evidence="4 7" id="KW-0067">ATP-binding</keyword>
<dbReference type="Pfam" id="PF00271">
    <property type="entry name" value="Helicase_C"/>
    <property type="match status" value="1"/>
</dbReference>
<feature type="domain" description="Helicase ATP-binding" evidence="8">
    <location>
        <begin position="35"/>
        <end position="206"/>
    </location>
</feature>
<dbReference type="GO" id="GO:0003724">
    <property type="term" value="F:RNA helicase activity"/>
    <property type="evidence" value="ECO:0007669"/>
    <property type="project" value="UniProtKB-EC"/>
</dbReference>
<dbReference type="Pfam" id="PF03880">
    <property type="entry name" value="DbpA"/>
    <property type="match status" value="1"/>
</dbReference>
<dbReference type="SUPFAM" id="SSF52540">
    <property type="entry name" value="P-loop containing nucleoside triphosphate hydrolases"/>
    <property type="match status" value="1"/>
</dbReference>
<feature type="domain" description="DEAD-box RNA helicase Q" evidence="10">
    <location>
        <begin position="4"/>
        <end position="32"/>
    </location>
</feature>
<dbReference type="PROSITE" id="PS00039">
    <property type="entry name" value="DEAD_ATP_HELICASE"/>
    <property type="match status" value="1"/>
</dbReference>
<evidence type="ECO:0000256" key="1">
    <source>
        <dbReference type="ARBA" id="ARBA00022741"/>
    </source>
</evidence>
<dbReference type="STRING" id="1229521.D791_02069"/>
<organism evidence="11 12">
    <name type="scientific">Nitrincola nitratireducens</name>
    <dbReference type="NCBI Taxonomy" id="1229521"/>
    <lineage>
        <taxon>Bacteria</taxon>
        <taxon>Pseudomonadati</taxon>
        <taxon>Pseudomonadota</taxon>
        <taxon>Gammaproteobacteria</taxon>
        <taxon>Oceanospirillales</taxon>
        <taxon>Oceanospirillaceae</taxon>
        <taxon>Nitrincola</taxon>
    </lineage>
</organism>
<name>W9V1Z3_9GAMM</name>
<dbReference type="OrthoDB" id="9808889at2"/>
<keyword evidence="3 7" id="KW-0347">Helicase</keyword>
<dbReference type="InterPro" id="IPR050079">
    <property type="entry name" value="DEAD_box_RNA_helicase"/>
</dbReference>
<dbReference type="InterPro" id="IPR001650">
    <property type="entry name" value="Helicase_C-like"/>
</dbReference>
<comment type="similarity">
    <text evidence="5 7">Belongs to the DEAD box helicase family.</text>
</comment>
<dbReference type="InterPro" id="IPR000629">
    <property type="entry name" value="RNA-helicase_DEAD-box_CS"/>
</dbReference>
<dbReference type="PROSITE" id="PS51195">
    <property type="entry name" value="Q_MOTIF"/>
    <property type="match status" value="1"/>
</dbReference>
<dbReference type="CDD" id="cd18787">
    <property type="entry name" value="SF2_C_DEAD"/>
    <property type="match status" value="1"/>
</dbReference>
<evidence type="ECO:0000256" key="6">
    <source>
        <dbReference type="PROSITE-ProRule" id="PRU00552"/>
    </source>
</evidence>
<dbReference type="PANTHER" id="PTHR47959">
    <property type="entry name" value="ATP-DEPENDENT RNA HELICASE RHLE-RELATED"/>
    <property type="match status" value="1"/>
</dbReference>
<keyword evidence="12" id="KW-1185">Reference proteome</keyword>
<dbReference type="InterPro" id="IPR011545">
    <property type="entry name" value="DEAD/DEAH_box_helicase_dom"/>
</dbReference>
<accession>W9V1Z3</accession>
<dbReference type="EC" id="3.6.4.13" evidence="11"/>
<comment type="caution">
    <text evidence="11">The sequence shown here is derived from an EMBL/GenBank/DDBJ whole genome shotgun (WGS) entry which is preliminary data.</text>
</comment>
<dbReference type="PROSITE" id="PS51192">
    <property type="entry name" value="HELICASE_ATP_BIND_1"/>
    <property type="match status" value="1"/>
</dbReference>
<evidence type="ECO:0000259" key="8">
    <source>
        <dbReference type="PROSITE" id="PS51192"/>
    </source>
</evidence>